<comment type="caution">
    <text evidence="5">The sequence shown here is derived from an EMBL/GenBank/DDBJ whole genome shotgun (WGS) entry which is preliminary data.</text>
</comment>
<sequence length="428" mass="49833">MRSLQLNEVAQKLGIRVYCNKCKSHLTLKDINAGTQKKDCTHPALDQRYKAIVCLRINGEKKRSSCCFKTRNLSEAIDLAFKFKMYTKAKAKETHEPEMVKPTLLVECLAWFLEYKKNIGVKGHLRKELTANTFNAYKNHINKWKKATENAGEDFKTLKVDKISDKNVSATISHLSKWSSSLQRKAIGFYNQFYSFLNENGYNIPSPFKDIEVADVPYKHARALTFDEFTAVKKAMESGNSSDKEKGKIRFFHWLPDALTLNALTGRRREEFMIAKFSDIELIDGQLLGGFIKMIDYKYSRQNSHKVGFQNRITKAPIFPELYDFLMKMGYEKYKNTDRYIIAGDEKKQRNTMANNLTNGFAYYRQKAGFSPDVQLNGLRKKYITRMRNEFGDNANFFTGHKSSRIDMKHYYDDKELFDKVKSFVLWK</sequence>
<keyword evidence="1" id="KW-0229">DNA integration</keyword>
<evidence type="ECO:0000313" key="5">
    <source>
        <dbReference type="EMBL" id="MBC9812180.1"/>
    </source>
</evidence>
<keyword evidence="2" id="KW-0233">DNA recombination</keyword>
<reference evidence="5" key="1">
    <citation type="submission" date="2020-09" db="EMBL/GenBank/DDBJ databases">
        <title>Taishania pollutisoli gen. nov., sp. nov., Isolated from Tetrabromobisphenol A-Contaminated Soil.</title>
        <authorList>
            <person name="Chen Q."/>
        </authorList>
    </citation>
    <scope>NUCLEOTIDE SEQUENCE</scope>
    <source>
        <strain evidence="5">CZZ-1</strain>
    </source>
</reference>
<evidence type="ECO:0000256" key="1">
    <source>
        <dbReference type="ARBA" id="ARBA00022908"/>
    </source>
</evidence>
<dbReference type="SUPFAM" id="SSF56349">
    <property type="entry name" value="DNA breaking-rejoining enzymes"/>
    <property type="match status" value="1"/>
</dbReference>
<dbReference type="InterPro" id="IPR044068">
    <property type="entry name" value="CB"/>
</dbReference>
<evidence type="ECO:0000256" key="2">
    <source>
        <dbReference type="ARBA" id="ARBA00023172"/>
    </source>
</evidence>
<proteinExistence type="predicted"/>
<dbReference type="GO" id="GO:0006310">
    <property type="term" value="P:DNA recombination"/>
    <property type="evidence" value="ECO:0007669"/>
    <property type="project" value="UniProtKB-KW"/>
</dbReference>
<dbReference type="GO" id="GO:0015074">
    <property type="term" value="P:DNA integration"/>
    <property type="evidence" value="ECO:0007669"/>
    <property type="project" value="UniProtKB-KW"/>
</dbReference>
<dbReference type="AlphaFoldDB" id="A0A8J6PJD0"/>
<gene>
    <name evidence="5" type="ORF">H9Y05_06775</name>
</gene>
<dbReference type="InterPro" id="IPR013762">
    <property type="entry name" value="Integrase-like_cat_sf"/>
</dbReference>
<dbReference type="Proteomes" id="UP000652681">
    <property type="component" value="Unassembled WGS sequence"/>
</dbReference>
<evidence type="ECO:0000256" key="3">
    <source>
        <dbReference type="PROSITE-ProRule" id="PRU01248"/>
    </source>
</evidence>
<accession>A0A8J6PJD0</accession>
<dbReference type="RefSeq" id="WP_216713852.1">
    <property type="nucleotide sequence ID" value="NZ_JACVEL010000003.1"/>
</dbReference>
<keyword evidence="6" id="KW-1185">Reference proteome</keyword>
<dbReference type="PROSITE" id="PS51900">
    <property type="entry name" value="CB"/>
    <property type="match status" value="1"/>
</dbReference>
<dbReference type="InterPro" id="IPR011010">
    <property type="entry name" value="DNA_brk_join_enz"/>
</dbReference>
<evidence type="ECO:0000259" key="4">
    <source>
        <dbReference type="PROSITE" id="PS51900"/>
    </source>
</evidence>
<evidence type="ECO:0000313" key="6">
    <source>
        <dbReference type="Proteomes" id="UP000652681"/>
    </source>
</evidence>
<feature type="domain" description="Core-binding (CB)" evidence="4">
    <location>
        <begin position="103"/>
        <end position="198"/>
    </location>
</feature>
<dbReference type="GO" id="GO:0003677">
    <property type="term" value="F:DNA binding"/>
    <property type="evidence" value="ECO:0007669"/>
    <property type="project" value="UniProtKB-UniRule"/>
</dbReference>
<keyword evidence="3" id="KW-0238">DNA-binding</keyword>
<organism evidence="5 6">
    <name type="scientific">Taishania pollutisoli</name>
    <dbReference type="NCBI Taxonomy" id="2766479"/>
    <lineage>
        <taxon>Bacteria</taxon>
        <taxon>Pseudomonadati</taxon>
        <taxon>Bacteroidota</taxon>
        <taxon>Flavobacteriia</taxon>
        <taxon>Flavobacteriales</taxon>
        <taxon>Crocinitomicaceae</taxon>
        <taxon>Taishania</taxon>
    </lineage>
</organism>
<name>A0A8J6PJD0_9FLAO</name>
<dbReference type="EMBL" id="JACVEL010000003">
    <property type="protein sequence ID" value="MBC9812180.1"/>
    <property type="molecule type" value="Genomic_DNA"/>
</dbReference>
<dbReference type="Gene3D" id="1.10.443.10">
    <property type="entry name" value="Intergrase catalytic core"/>
    <property type="match status" value="1"/>
</dbReference>
<protein>
    <recommendedName>
        <fullName evidence="4">Core-binding (CB) domain-containing protein</fullName>
    </recommendedName>
</protein>